<feature type="signal peptide" evidence="3">
    <location>
        <begin position="1"/>
        <end position="27"/>
    </location>
</feature>
<evidence type="ECO:0000256" key="3">
    <source>
        <dbReference type="SAM" id="SignalP"/>
    </source>
</evidence>
<comment type="caution">
    <text evidence="4">The sequence shown here is derived from an EMBL/GenBank/DDBJ whole genome shotgun (WGS) entry which is preliminary data.</text>
</comment>
<sequence>MRSETGVVVVDVAALLLFGTAVAVADAGENAGADAGVVKRMGGDWPCYRPVAAGLAAAAVAVVAAVRVLRADVADVVGVDDGKKESGPIPAVETFRGPGVDWDGEAAGWESGSAEPGPPPLPPTVEEDAVFCR</sequence>
<evidence type="ECO:0000256" key="2">
    <source>
        <dbReference type="SAM" id="Phobius"/>
    </source>
</evidence>
<protein>
    <submittedName>
        <fullName evidence="4">Uncharacterized protein</fullName>
    </submittedName>
</protein>
<keyword evidence="2" id="KW-1133">Transmembrane helix</keyword>
<feature type="chain" id="PRO_5040803604" evidence="3">
    <location>
        <begin position="28"/>
        <end position="133"/>
    </location>
</feature>
<feature type="region of interest" description="Disordered" evidence="1">
    <location>
        <begin position="80"/>
        <end position="129"/>
    </location>
</feature>
<proteinExistence type="predicted"/>
<reference evidence="4" key="1">
    <citation type="submission" date="2022-07" db="EMBL/GenBank/DDBJ databases">
        <title>Genome Sequence of Xylaria arbuscula.</title>
        <authorList>
            <person name="Buettner E."/>
        </authorList>
    </citation>
    <scope>NUCLEOTIDE SEQUENCE</scope>
    <source>
        <strain evidence="4">VT107</strain>
    </source>
</reference>
<accession>A0A9W8TH11</accession>
<keyword evidence="3" id="KW-0732">Signal</keyword>
<keyword evidence="2" id="KW-0472">Membrane</keyword>
<gene>
    <name evidence="4" type="ORF">NPX13_g10940</name>
</gene>
<dbReference type="EMBL" id="JANPWZ010003331">
    <property type="protein sequence ID" value="KAJ3553193.1"/>
    <property type="molecule type" value="Genomic_DNA"/>
</dbReference>
<keyword evidence="5" id="KW-1185">Reference proteome</keyword>
<evidence type="ECO:0000313" key="4">
    <source>
        <dbReference type="EMBL" id="KAJ3553193.1"/>
    </source>
</evidence>
<evidence type="ECO:0000256" key="1">
    <source>
        <dbReference type="SAM" id="MobiDB-lite"/>
    </source>
</evidence>
<dbReference type="AlphaFoldDB" id="A0A9W8TH11"/>
<keyword evidence="2" id="KW-0812">Transmembrane</keyword>
<dbReference type="Proteomes" id="UP001148614">
    <property type="component" value="Unassembled WGS sequence"/>
</dbReference>
<organism evidence="4 5">
    <name type="scientific">Xylaria arbuscula</name>
    <dbReference type="NCBI Taxonomy" id="114810"/>
    <lineage>
        <taxon>Eukaryota</taxon>
        <taxon>Fungi</taxon>
        <taxon>Dikarya</taxon>
        <taxon>Ascomycota</taxon>
        <taxon>Pezizomycotina</taxon>
        <taxon>Sordariomycetes</taxon>
        <taxon>Xylariomycetidae</taxon>
        <taxon>Xylariales</taxon>
        <taxon>Xylariaceae</taxon>
        <taxon>Xylaria</taxon>
    </lineage>
</organism>
<feature type="transmembrane region" description="Helical" evidence="2">
    <location>
        <begin position="51"/>
        <end position="69"/>
    </location>
</feature>
<evidence type="ECO:0000313" key="5">
    <source>
        <dbReference type="Proteomes" id="UP001148614"/>
    </source>
</evidence>
<name>A0A9W8TH11_9PEZI</name>